<dbReference type="EMBL" id="CADCTB010000077">
    <property type="protein sequence ID" value="CAA9230789.1"/>
    <property type="molecule type" value="Genomic_DNA"/>
</dbReference>
<dbReference type="InterPro" id="IPR013325">
    <property type="entry name" value="RNA_pol_sigma_r2"/>
</dbReference>
<dbReference type="GO" id="GO:0006352">
    <property type="term" value="P:DNA-templated transcription initiation"/>
    <property type="evidence" value="ECO:0007669"/>
    <property type="project" value="InterPro"/>
</dbReference>
<name>A0A6J4HQU3_9ACTN</name>
<dbReference type="SUPFAM" id="SSF88659">
    <property type="entry name" value="Sigma3 and sigma4 domains of RNA polymerase sigma factors"/>
    <property type="match status" value="1"/>
</dbReference>
<gene>
    <name evidence="8" type="ORF">AVDCRST_MAG10-1153</name>
</gene>
<dbReference type="InterPro" id="IPR036388">
    <property type="entry name" value="WH-like_DNA-bd_sf"/>
</dbReference>
<evidence type="ECO:0000256" key="3">
    <source>
        <dbReference type="ARBA" id="ARBA00023082"/>
    </source>
</evidence>
<evidence type="ECO:0000256" key="4">
    <source>
        <dbReference type="ARBA" id="ARBA00023163"/>
    </source>
</evidence>
<dbReference type="Gene3D" id="1.10.10.10">
    <property type="entry name" value="Winged helix-like DNA-binding domain superfamily/Winged helix DNA-binding domain"/>
    <property type="match status" value="1"/>
</dbReference>
<keyword evidence="4" id="KW-0804">Transcription</keyword>
<dbReference type="GO" id="GO:0003677">
    <property type="term" value="F:DNA binding"/>
    <property type="evidence" value="ECO:0007669"/>
    <property type="project" value="InterPro"/>
</dbReference>
<sequence>MVIPSEEARLVAAAKAGDSDAFAELVRNTQGDVYTLAYRLTGNEDDARDVAQEAYLRAFRSLKRFRGDARFSTWMYRITANCASTHLSRRSKGRHEELSDDDNVLDERPESDPETMAEAGVLRDRVTAALADLPPILRAVVVLRDVYDLPHDAIASELGITESAAKVRLHRARRKLRERLFPMPGEEKARAV</sequence>
<dbReference type="PANTHER" id="PTHR43133:SF51">
    <property type="entry name" value="RNA POLYMERASE SIGMA FACTOR"/>
    <property type="match status" value="1"/>
</dbReference>
<dbReference type="PANTHER" id="PTHR43133">
    <property type="entry name" value="RNA POLYMERASE ECF-TYPE SIGMA FACTO"/>
    <property type="match status" value="1"/>
</dbReference>
<feature type="region of interest" description="Disordered" evidence="5">
    <location>
        <begin position="88"/>
        <end position="118"/>
    </location>
</feature>
<protein>
    <submittedName>
        <fullName evidence="8">RNA polymerase sigma factor RpoE</fullName>
    </submittedName>
</protein>
<dbReference type="NCBIfam" id="TIGR02937">
    <property type="entry name" value="sigma70-ECF"/>
    <property type="match status" value="1"/>
</dbReference>
<dbReference type="SUPFAM" id="SSF88946">
    <property type="entry name" value="Sigma2 domain of RNA polymerase sigma factors"/>
    <property type="match status" value="1"/>
</dbReference>
<dbReference type="InterPro" id="IPR007627">
    <property type="entry name" value="RNA_pol_sigma70_r2"/>
</dbReference>
<evidence type="ECO:0000259" key="6">
    <source>
        <dbReference type="Pfam" id="PF04542"/>
    </source>
</evidence>
<dbReference type="InterPro" id="IPR039425">
    <property type="entry name" value="RNA_pol_sigma-70-like"/>
</dbReference>
<dbReference type="Gene3D" id="1.10.1740.10">
    <property type="match status" value="1"/>
</dbReference>
<organism evidence="8">
    <name type="scientific">uncultured Acidimicrobiales bacterium</name>
    <dbReference type="NCBI Taxonomy" id="310071"/>
    <lineage>
        <taxon>Bacteria</taxon>
        <taxon>Bacillati</taxon>
        <taxon>Actinomycetota</taxon>
        <taxon>Acidimicrobiia</taxon>
        <taxon>Acidimicrobiales</taxon>
        <taxon>environmental samples</taxon>
    </lineage>
</organism>
<evidence type="ECO:0000313" key="8">
    <source>
        <dbReference type="EMBL" id="CAA9230789.1"/>
    </source>
</evidence>
<reference evidence="8" key="1">
    <citation type="submission" date="2020-02" db="EMBL/GenBank/DDBJ databases">
        <authorList>
            <person name="Meier V. D."/>
        </authorList>
    </citation>
    <scope>NUCLEOTIDE SEQUENCE</scope>
    <source>
        <strain evidence="8">AVDCRST_MAG10</strain>
    </source>
</reference>
<comment type="similarity">
    <text evidence="1">Belongs to the sigma-70 factor family. ECF subfamily.</text>
</comment>
<feature type="domain" description="RNA polymerase sigma-70 region 2" evidence="6">
    <location>
        <begin position="25"/>
        <end position="91"/>
    </location>
</feature>
<dbReference type="AlphaFoldDB" id="A0A6J4HQU3"/>
<dbReference type="Pfam" id="PF04542">
    <property type="entry name" value="Sigma70_r2"/>
    <property type="match status" value="1"/>
</dbReference>
<dbReference type="InterPro" id="IPR013324">
    <property type="entry name" value="RNA_pol_sigma_r3/r4-like"/>
</dbReference>
<dbReference type="InterPro" id="IPR013249">
    <property type="entry name" value="RNA_pol_sigma70_r4_t2"/>
</dbReference>
<evidence type="ECO:0000256" key="2">
    <source>
        <dbReference type="ARBA" id="ARBA00023015"/>
    </source>
</evidence>
<dbReference type="GO" id="GO:0016987">
    <property type="term" value="F:sigma factor activity"/>
    <property type="evidence" value="ECO:0007669"/>
    <property type="project" value="UniProtKB-KW"/>
</dbReference>
<evidence type="ECO:0000259" key="7">
    <source>
        <dbReference type="Pfam" id="PF08281"/>
    </source>
</evidence>
<dbReference type="InterPro" id="IPR014284">
    <property type="entry name" value="RNA_pol_sigma-70_dom"/>
</dbReference>
<evidence type="ECO:0000256" key="5">
    <source>
        <dbReference type="SAM" id="MobiDB-lite"/>
    </source>
</evidence>
<proteinExistence type="inferred from homology"/>
<feature type="domain" description="RNA polymerase sigma factor 70 region 4 type 2" evidence="7">
    <location>
        <begin position="124"/>
        <end position="176"/>
    </location>
</feature>
<keyword evidence="3" id="KW-0731">Sigma factor</keyword>
<accession>A0A6J4HQU3</accession>
<keyword evidence="2" id="KW-0805">Transcription regulation</keyword>
<evidence type="ECO:0000256" key="1">
    <source>
        <dbReference type="ARBA" id="ARBA00010641"/>
    </source>
</evidence>
<dbReference type="Pfam" id="PF08281">
    <property type="entry name" value="Sigma70_r4_2"/>
    <property type="match status" value="1"/>
</dbReference>
<dbReference type="CDD" id="cd06171">
    <property type="entry name" value="Sigma70_r4"/>
    <property type="match status" value="1"/>
</dbReference>